<evidence type="ECO:0000256" key="2">
    <source>
        <dbReference type="ARBA" id="ARBA00022771"/>
    </source>
</evidence>
<dbReference type="SUPFAM" id="SSF57850">
    <property type="entry name" value="RING/U-box"/>
    <property type="match status" value="1"/>
</dbReference>
<dbReference type="SMART" id="SM00184">
    <property type="entry name" value="RING"/>
    <property type="match status" value="1"/>
</dbReference>
<evidence type="ECO:0000259" key="5">
    <source>
        <dbReference type="PROSITE" id="PS50089"/>
    </source>
</evidence>
<dbReference type="PROSITE" id="PS50089">
    <property type="entry name" value="ZF_RING_2"/>
    <property type="match status" value="1"/>
</dbReference>
<evidence type="ECO:0000256" key="1">
    <source>
        <dbReference type="ARBA" id="ARBA00022723"/>
    </source>
</evidence>
<evidence type="ECO:0000313" key="6">
    <source>
        <dbReference type="Proteomes" id="UP000515123"/>
    </source>
</evidence>
<dbReference type="PANTHER" id="PTHR15710:SF243">
    <property type="entry name" value="E3 UBIQUITIN-PROTEIN LIGASE PRAJA-2 ISOFORM X1"/>
    <property type="match status" value="1"/>
</dbReference>
<evidence type="ECO:0000313" key="7">
    <source>
        <dbReference type="RefSeq" id="XP_020088156.1"/>
    </source>
</evidence>
<dbReference type="Pfam" id="PF13639">
    <property type="entry name" value="zf-RING_2"/>
    <property type="match status" value="1"/>
</dbReference>
<dbReference type="AlphaFoldDB" id="A0A6P5EWH4"/>
<dbReference type="GO" id="GO:0016567">
    <property type="term" value="P:protein ubiquitination"/>
    <property type="evidence" value="ECO:0007669"/>
    <property type="project" value="TreeGrafter"/>
</dbReference>
<dbReference type="PANTHER" id="PTHR15710">
    <property type="entry name" value="E3 UBIQUITIN-PROTEIN LIGASE PRAJA"/>
    <property type="match status" value="1"/>
</dbReference>
<dbReference type="RefSeq" id="XP_020088156.1">
    <property type="nucleotide sequence ID" value="XM_020232567.1"/>
</dbReference>
<dbReference type="Proteomes" id="UP000515123">
    <property type="component" value="Linkage group 5"/>
</dbReference>
<dbReference type="Gene3D" id="3.30.40.10">
    <property type="entry name" value="Zinc/RING finger domain, C3HC4 (zinc finger)"/>
    <property type="match status" value="1"/>
</dbReference>
<evidence type="ECO:0000256" key="4">
    <source>
        <dbReference type="PROSITE-ProRule" id="PRU00175"/>
    </source>
</evidence>
<keyword evidence="3" id="KW-0862">Zinc</keyword>
<dbReference type="GeneID" id="109710121"/>
<dbReference type="OrthoDB" id="681941at2759"/>
<keyword evidence="6" id="KW-1185">Reference proteome</keyword>
<feature type="domain" description="RING-type" evidence="5">
    <location>
        <begin position="183"/>
        <end position="223"/>
    </location>
</feature>
<dbReference type="CDD" id="cd16448">
    <property type="entry name" value="RING-H2"/>
    <property type="match status" value="1"/>
</dbReference>
<sequence>MLRRYTHKVFVDYDEVPPYDEFDPRPFPSWPAMSIGVKLRVVSAVQDDEDEAMARAGGVAVDPPVERSFRLPCVDLAPDSGSLQWKAVEAAARSFASDVVLATAPARASVAAEFASLSTLLVYDGRFVRCSVLPVIFEIAVVSVFPAWRPPPAEPMPALESAIDGLTDPSQPPPVLAEGDDVCVVCFAELTAEPATRLPCSHVFHRRCIARWLRSSCACPLCRFAMPH</sequence>
<accession>A0A6P5EWH4</accession>
<reference evidence="7" key="2">
    <citation type="submission" date="2025-08" db="UniProtKB">
        <authorList>
            <consortium name="RefSeq"/>
        </authorList>
    </citation>
    <scope>IDENTIFICATION</scope>
    <source>
        <tissue evidence="7">Leaf</tissue>
    </source>
</reference>
<name>A0A6P5EWH4_ANACO</name>
<keyword evidence="2 4" id="KW-0863">Zinc-finger</keyword>
<proteinExistence type="predicted"/>
<keyword evidence="1" id="KW-0479">Metal-binding</keyword>
<dbReference type="GO" id="GO:0008270">
    <property type="term" value="F:zinc ion binding"/>
    <property type="evidence" value="ECO:0007669"/>
    <property type="project" value="UniProtKB-KW"/>
</dbReference>
<dbReference type="InterPro" id="IPR001841">
    <property type="entry name" value="Znf_RING"/>
</dbReference>
<gene>
    <name evidence="7" type="primary">LOC109710121</name>
</gene>
<dbReference type="InterPro" id="IPR013083">
    <property type="entry name" value="Znf_RING/FYVE/PHD"/>
</dbReference>
<reference evidence="6" key="1">
    <citation type="journal article" date="2015" name="Nat. Genet.">
        <title>The pineapple genome and the evolution of CAM photosynthesis.</title>
        <authorList>
            <person name="Ming R."/>
            <person name="VanBuren R."/>
            <person name="Wai C.M."/>
            <person name="Tang H."/>
            <person name="Schatz M.C."/>
            <person name="Bowers J.E."/>
            <person name="Lyons E."/>
            <person name="Wang M.L."/>
            <person name="Chen J."/>
            <person name="Biggers E."/>
            <person name="Zhang J."/>
            <person name="Huang L."/>
            <person name="Zhang L."/>
            <person name="Miao W."/>
            <person name="Zhang J."/>
            <person name="Ye Z."/>
            <person name="Miao C."/>
            <person name="Lin Z."/>
            <person name="Wang H."/>
            <person name="Zhou H."/>
            <person name="Yim W.C."/>
            <person name="Priest H.D."/>
            <person name="Zheng C."/>
            <person name="Woodhouse M."/>
            <person name="Edger P.P."/>
            <person name="Guyot R."/>
            <person name="Guo H.B."/>
            <person name="Guo H."/>
            <person name="Zheng G."/>
            <person name="Singh R."/>
            <person name="Sharma A."/>
            <person name="Min X."/>
            <person name="Zheng Y."/>
            <person name="Lee H."/>
            <person name="Gurtowski J."/>
            <person name="Sedlazeck F.J."/>
            <person name="Harkess A."/>
            <person name="McKain M.R."/>
            <person name="Liao Z."/>
            <person name="Fang J."/>
            <person name="Liu J."/>
            <person name="Zhang X."/>
            <person name="Zhang Q."/>
            <person name="Hu W."/>
            <person name="Qin Y."/>
            <person name="Wang K."/>
            <person name="Chen L.Y."/>
            <person name="Shirley N."/>
            <person name="Lin Y.R."/>
            <person name="Liu L.Y."/>
            <person name="Hernandez A.G."/>
            <person name="Wright C.L."/>
            <person name="Bulone V."/>
            <person name="Tuskan G.A."/>
            <person name="Heath K."/>
            <person name="Zee F."/>
            <person name="Moore P.H."/>
            <person name="Sunkar R."/>
            <person name="Leebens-Mack J.H."/>
            <person name="Mockler T."/>
            <person name="Bennetzen J.L."/>
            <person name="Freeling M."/>
            <person name="Sankoff D."/>
            <person name="Paterson A.H."/>
            <person name="Zhu X."/>
            <person name="Yang X."/>
            <person name="Smith J.A."/>
            <person name="Cushman J.C."/>
            <person name="Paull R.E."/>
            <person name="Yu Q."/>
        </authorList>
    </citation>
    <scope>NUCLEOTIDE SEQUENCE [LARGE SCALE GENOMIC DNA]</scope>
    <source>
        <strain evidence="6">cv. F153</strain>
    </source>
</reference>
<dbReference type="GO" id="GO:0061630">
    <property type="term" value="F:ubiquitin protein ligase activity"/>
    <property type="evidence" value="ECO:0007669"/>
    <property type="project" value="TreeGrafter"/>
</dbReference>
<evidence type="ECO:0000256" key="3">
    <source>
        <dbReference type="ARBA" id="ARBA00022833"/>
    </source>
</evidence>
<dbReference type="Gramene" id="Aco004633.1.mrna1">
    <property type="protein sequence ID" value="Aco004633.1.mrna1.cds1"/>
    <property type="gene ID" value="Aco004633.1.path1"/>
</dbReference>
<dbReference type="GO" id="GO:0005737">
    <property type="term" value="C:cytoplasm"/>
    <property type="evidence" value="ECO:0007669"/>
    <property type="project" value="TreeGrafter"/>
</dbReference>
<protein>
    <submittedName>
        <fullName evidence="7">E3 ubiquitin-protein ligase RNF6-like</fullName>
    </submittedName>
</protein>
<organism evidence="6 7">
    <name type="scientific">Ananas comosus</name>
    <name type="common">Pineapple</name>
    <name type="synonym">Ananas ananas</name>
    <dbReference type="NCBI Taxonomy" id="4615"/>
    <lineage>
        <taxon>Eukaryota</taxon>
        <taxon>Viridiplantae</taxon>
        <taxon>Streptophyta</taxon>
        <taxon>Embryophyta</taxon>
        <taxon>Tracheophyta</taxon>
        <taxon>Spermatophyta</taxon>
        <taxon>Magnoliopsida</taxon>
        <taxon>Liliopsida</taxon>
        <taxon>Poales</taxon>
        <taxon>Bromeliaceae</taxon>
        <taxon>Bromelioideae</taxon>
        <taxon>Ananas</taxon>
    </lineage>
</organism>